<sequence>MPRGTLSDASPDSDEPDLNLRGVHHAHDDILLAGEAPQGSSGAPAGSRGGHSRRAEVPRGSRHDESRPPPSITTTTYAALPQMWRKNDVKVSTKSSTATSRQTCRVASSASLEGLSCKRRKINFSFRR</sequence>
<keyword evidence="3" id="KW-1185">Reference proteome</keyword>
<evidence type="ECO:0000313" key="3">
    <source>
        <dbReference type="Proteomes" id="UP000054270"/>
    </source>
</evidence>
<feature type="region of interest" description="Disordered" evidence="1">
    <location>
        <begin position="1"/>
        <end position="81"/>
    </location>
</feature>
<feature type="compositionally biased region" description="Low complexity" evidence="1">
    <location>
        <begin position="33"/>
        <end position="46"/>
    </location>
</feature>
<proteinExistence type="predicted"/>
<dbReference type="EMBL" id="KN817519">
    <property type="protein sequence ID" value="KJA29369.1"/>
    <property type="molecule type" value="Genomic_DNA"/>
</dbReference>
<name>A0A0D2PF36_HYPSF</name>
<evidence type="ECO:0000313" key="2">
    <source>
        <dbReference type="EMBL" id="KJA29369.1"/>
    </source>
</evidence>
<protein>
    <submittedName>
        <fullName evidence="2">Uncharacterized protein</fullName>
    </submittedName>
</protein>
<dbReference type="AlphaFoldDB" id="A0A0D2PF36"/>
<dbReference type="Proteomes" id="UP000054270">
    <property type="component" value="Unassembled WGS sequence"/>
</dbReference>
<organism evidence="2 3">
    <name type="scientific">Hypholoma sublateritium (strain FD-334 SS-4)</name>
    <dbReference type="NCBI Taxonomy" id="945553"/>
    <lineage>
        <taxon>Eukaryota</taxon>
        <taxon>Fungi</taxon>
        <taxon>Dikarya</taxon>
        <taxon>Basidiomycota</taxon>
        <taxon>Agaricomycotina</taxon>
        <taxon>Agaricomycetes</taxon>
        <taxon>Agaricomycetidae</taxon>
        <taxon>Agaricales</taxon>
        <taxon>Agaricineae</taxon>
        <taxon>Strophariaceae</taxon>
        <taxon>Hypholoma</taxon>
    </lineage>
</organism>
<accession>A0A0D2PF36</accession>
<gene>
    <name evidence="2" type="ORF">HYPSUDRAFT_196739</name>
</gene>
<reference evidence="3" key="1">
    <citation type="submission" date="2014-04" db="EMBL/GenBank/DDBJ databases">
        <title>Evolutionary Origins and Diversification of the Mycorrhizal Mutualists.</title>
        <authorList>
            <consortium name="DOE Joint Genome Institute"/>
            <consortium name="Mycorrhizal Genomics Consortium"/>
            <person name="Kohler A."/>
            <person name="Kuo A."/>
            <person name="Nagy L.G."/>
            <person name="Floudas D."/>
            <person name="Copeland A."/>
            <person name="Barry K.W."/>
            <person name="Cichocki N."/>
            <person name="Veneault-Fourrey C."/>
            <person name="LaButti K."/>
            <person name="Lindquist E.A."/>
            <person name="Lipzen A."/>
            <person name="Lundell T."/>
            <person name="Morin E."/>
            <person name="Murat C."/>
            <person name="Riley R."/>
            <person name="Ohm R."/>
            <person name="Sun H."/>
            <person name="Tunlid A."/>
            <person name="Henrissat B."/>
            <person name="Grigoriev I.V."/>
            <person name="Hibbett D.S."/>
            <person name="Martin F."/>
        </authorList>
    </citation>
    <scope>NUCLEOTIDE SEQUENCE [LARGE SCALE GENOMIC DNA]</scope>
    <source>
        <strain evidence="3">FD-334 SS-4</strain>
    </source>
</reference>
<feature type="compositionally biased region" description="Basic and acidic residues" evidence="1">
    <location>
        <begin position="53"/>
        <end position="67"/>
    </location>
</feature>
<evidence type="ECO:0000256" key="1">
    <source>
        <dbReference type="SAM" id="MobiDB-lite"/>
    </source>
</evidence>